<gene>
    <name evidence="2" type="ORF">HDA36_001877</name>
</gene>
<feature type="region of interest" description="Disordered" evidence="1">
    <location>
        <begin position="170"/>
        <end position="196"/>
    </location>
</feature>
<dbReference type="Pfam" id="PF18846">
    <property type="entry name" value="baeRF_family5"/>
    <property type="match status" value="1"/>
</dbReference>
<proteinExistence type="predicted"/>
<accession>A0A7W8QL70</accession>
<evidence type="ECO:0000256" key="1">
    <source>
        <dbReference type="SAM" id="MobiDB-lite"/>
    </source>
</evidence>
<dbReference type="InterPro" id="IPR040983">
    <property type="entry name" value="Bact_RF_family5"/>
</dbReference>
<keyword evidence="3" id="KW-1185">Reference proteome</keyword>
<evidence type="ECO:0000313" key="3">
    <source>
        <dbReference type="Proteomes" id="UP000572635"/>
    </source>
</evidence>
<dbReference type="RefSeq" id="WP_246528213.1">
    <property type="nucleotide sequence ID" value="NZ_BAAAJD010000013.1"/>
</dbReference>
<dbReference type="EMBL" id="JACHDB010000001">
    <property type="protein sequence ID" value="MBB5431793.1"/>
    <property type="molecule type" value="Genomic_DNA"/>
</dbReference>
<reference evidence="2 3" key="1">
    <citation type="submission" date="2020-08" db="EMBL/GenBank/DDBJ databases">
        <title>Sequencing the genomes of 1000 actinobacteria strains.</title>
        <authorList>
            <person name="Klenk H.-P."/>
        </authorList>
    </citation>
    <scope>NUCLEOTIDE SEQUENCE [LARGE SCALE GENOMIC DNA]</scope>
    <source>
        <strain evidence="2 3">DSM 44551</strain>
    </source>
</reference>
<dbReference type="AlphaFoldDB" id="A0A7W8QL70"/>
<protein>
    <submittedName>
        <fullName evidence="2">Uncharacterized protein</fullName>
    </submittedName>
</protein>
<comment type="caution">
    <text evidence="2">The sequence shown here is derived from an EMBL/GenBank/DDBJ whole genome shotgun (WGS) entry which is preliminary data.</text>
</comment>
<organism evidence="2 3">
    <name type="scientific">Nocardiopsis composta</name>
    <dbReference type="NCBI Taxonomy" id="157465"/>
    <lineage>
        <taxon>Bacteria</taxon>
        <taxon>Bacillati</taxon>
        <taxon>Actinomycetota</taxon>
        <taxon>Actinomycetes</taxon>
        <taxon>Streptosporangiales</taxon>
        <taxon>Nocardiopsidaceae</taxon>
        <taxon>Nocardiopsis</taxon>
    </lineage>
</organism>
<sequence>MIIVHLDQTSLRDLAALRDEVGVLSVYATADPRDRSSSPAWRLQIANEINALRNEVSSNGDKQRKAAVLARLEALRPQLDDVLDSGAESGVGRALFAPISTDEVRVLTVQMPLEDCAVLERTAYLRPLAAAMTTGAPAGVLAVSQDAVRVVDLRFGSAEDVTSLPIKLDDEDWRPDRAPASSGKPGLYNRASGKGDRYDRKVSEQVLRSLNAMRPRLKEIADERGWSAVAITGDRRLTGSLEGRFAQDSKRDIIVLEHVVEGRTLPEIAARIGPEIEAVRVRRATEAVQEAKDAALSGGTGAVGLSDVLGAFREGRVSRLFLDGARGLTGHRAPDGAYYPEDELPPGTGRDDMAAEKDMGERMIELALGNGVEVTVLPEQAAEALAEDDGVAVRLRW</sequence>
<dbReference type="Proteomes" id="UP000572635">
    <property type="component" value="Unassembled WGS sequence"/>
</dbReference>
<name>A0A7W8QL70_9ACTN</name>
<evidence type="ECO:0000313" key="2">
    <source>
        <dbReference type="EMBL" id="MBB5431793.1"/>
    </source>
</evidence>